<dbReference type="InterPro" id="IPR003033">
    <property type="entry name" value="SCP2_sterol-bd_dom"/>
</dbReference>
<reference evidence="2" key="2">
    <citation type="submission" date="2021-04" db="EMBL/GenBank/DDBJ databases">
        <authorList>
            <person name="Gilroy R."/>
        </authorList>
    </citation>
    <scope>NUCLEOTIDE SEQUENCE</scope>
    <source>
        <strain evidence="2">1282</strain>
    </source>
</reference>
<reference evidence="2" key="1">
    <citation type="journal article" date="2021" name="PeerJ">
        <title>Extensive microbial diversity within the chicken gut microbiome revealed by metagenomics and culture.</title>
        <authorList>
            <person name="Gilroy R."/>
            <person name="Ravi A."/>
            <person name="Getino M."/>
            <person name="Pursley I."/>
            <person name="Horton D.L."/>
            <person name="Alikhan N.F."/>
            <person name="Baker D."/>
            <person name="Gharbi K."/>
            <person name="Hall N."/>
            <person name="Watson M."/>
            <person name="Adriaenssens E.M."/>
            <person name="Foster-Nyarko E."/>
            <person name="Jarju S."/>
            <person name="Secka A."/>
            <person name="Antonio M."/>
            <person name="Oren A."/>
            <person name="Chaudhuri R.R."/>
            <person name="La Ragione R."/>
            <person name="Hildebrand F."/>
            <person name="Pallen M.J."/>
        </authorList>
    </citation>
    <scope>NUCLEOTIDE SEQUENCE</scope>
    <source>
        <strain evidence="2">1282</strain>
    </source>
</reference>
<dbReference type="Pfam" id="PF02036">
    <property type="entry name" value="SCP2"/>
    <property type="match status" value="1"/>
</dbReference>
<gene>
    <name evidence="2" type="ORF">H9838_03185</name>
</gene>
<evidence type="ECO:0000313" key="3">
    <source>
        <dbReference type="Proteomes" id="UP000823915"/>
    </source>
</evidence>
<name>A0A9D1YC23_9FIRM</name>
<protein>
    <submittedName>
        <fullName evidence="2">SCP2 sterol-binding domain-containing protein</fullName>
    </submittedName>
</protein>
<dbReference type="PANTHER" id="PTHR10094:SF25">
    <property type="entry name" value="SCP2 STEROL-BINDING DOMAIN-CONTAINING PROTEIN 1"/>
    <property type="match status" value="1"/>
</dbReference>
<organism evidence="2 3">
    <name type="scientific">Candidatus Acutalibacter pullistercoris</name>
    <dbReference type="NCBI Taxonomy" id="2838418"/>
    <lineage>
        <taxon>Bacteria</taxon>
        <taxon>Bacillati</taxon>
        <taxon>Bacillota</taxon>
        <taxon>Clostridia</taxon>
        <taxon>Eubacteriales</taxon>
        <taxon>Acutalibacteraceae</taxon>
        <taxon>Acutalibacter</taxon>
    </lineage>
</organism>
<proteinExistence type="predicted"/>
<evidence type="ECO:0000313" key="2">
    <source>
        <dbReference type="EMBL" id="HIY26158.1"/>
    </source>
</evidence>
<dbReference type="Proteomes" id="UP000823915">
    <property type="component" value="Unassembled WGS sequence"/>
</dbReference>
<evidence type="ECO:0000259" key="1">
    <source>
        <dbReference type="Pfam" id="PF02036"/>
    </source>
</evidence>
<dbReference type="EMBL" id="DXDU01000051">
    <property type="protein sequence ID" value="HIY26158.1"/>
    <property type="molecule type" value="Genomic_DNA"/>
</dbReference>
<dbReference type="AlphaFoldDB" id="A0A9D1YC23"/>
<dbReference type="SUPFAM" id="SSF55718">
    <property type="entry name" value="SCP-like"/>
    <property type="match status" value="1"/>
</dbReference>
<sequence length="107" mass="11805">MTFQEYFSQIKARFIGADASAMADPTRIQINLTGEAAGTFYVEAKGGKLSIEPYEYHDRDVEITISSENFQKLLDGKLDPVAAFTFGKLKAQGDLGRALELKKLLKG</sequence>
<dbReference type="GO" id="GO:0005829">
    <property type="term" value="C:cytosol"/>
    <property type="evidence" value="ECO:0007669"/>
    <property type="project" value="TreeGrafter"/>
</dbReference>
<dbReference type="Gene3D" id="3.30.1050.10">
    <property type="entry name" value="SCP2 sterol-binding domain"/>
    <property type="match status" value="1"/>
</dbReference>
<accession>A0A9D1YC23</accession>
<comment type="caution">
    <text evidence="2">The sequence shown here is derived from an EMBL/GenBank/DDBJ whole genome shotgun (WGS) entry which is preliminary data.</text>
</comment>
<dbReference type="PANTHER" id="PTHR10094">
    <property type="entry name" value="STEROL CARRIER PROTEIN 2 SCP-2 FAMILY PROTEIN"/>
    <property type="match status" value="1"/>
</dbReference>
<dbReference type="InterPro" id="IPR036527">
    <property type="entry name" value="SCP2_sterol-bd_dom_sf"/>
</dbReference>
<feature type="domain" description="SCP2" evidence="1">
    <location>
        <begin position="27"/>
        <end position="106"/>
    </location>
</feature>